<keyword evidence="8" id="KW-1185">Reference proteome</keyword>
<dbReference type="GO" id="GO:0016095">
    <property type="term" value="P:polyprenol catabolic process"/>
    <property type="evidence" value="ECO:0007669"/>
    <property type="project" value="TreeGrafter"/>
</dbReference>
<comment type="subcellular location">
    <subcellularLocation>
        <location evidence="1">Endomembrane system</location>
        <topology evidence="1">Multi-pass membrane protein</topology>
    </subcellularLocation>
</comment>
<dbReference type="PANTHER" id="PTHR14624">
    <property type="entry name" value="DFG10 PROTEIN"/>
    <property type="match status" value="1"/>
</dbReference>
<evidence type="ECO:0000259" key="6">
    <source>
        <dbReference type="Pfam" id="PF02544"/>
    </source>
</evidence>
<feature type="transmembrane region" description="Helical" evidence="5">
    <location>
        <begin position="20"/>
        <end position="45"/>
    </location>
</feature>
<name>A0A2P6U158_CHLSO</name>
<feature type="domain" description="3-oxo-5-alpha-steroid 4-dehydrogenase C-terminal" evidence="6">
    <location>
        <begin position="201"/>
        <end position="314"/>
    </location>
</feature>
<dbReference type="GO" id="GO:0003865">
    <property type="term" value="F:3-oxo-5-alpha-steroid 4-dehydrogenase activity"/>
    <property type="evidence" value="ECO:0007669"/>
    <property type="project" value="TreeGrafter"/>
</dbReference>
<evidence type="ECO:0000313" key="7">
    <source>
        <dbReference type="EMBL" id="PRW60047.1"/>
    </source>
</evidence>
<dbReference type="UniPathway" id="UPA00378"/>
<evidence type="ECO:0000256" key="1">
    <source>
        <dbReference type="ARBA" id="ARBA00004127"/>
    </source>
</evidence>
<dbReference type="Proteomes" id="UP000239899">
    <property type="component" value="Unassembled WGS sequence"/>
</dbReference>
<evidence type="ECO:0000256" key="4">
    <source>
        <dbReference type="ARBA" id="ARBA00023136"/>
    </source>
</evidence>
<dbReference type="PANTHER" id="PTHR14624:SF0">
    <property type="entry name" value="POLYPRENOL REDUCTASE"/>
    <property type="match status" value="1"/>
</dbReference>
<dbReference type="GO" id="GO:0006488">
    <property type="term" value="P:dolichol-linked oligosaccharide biosynthetic process"/>
    <property type="evidence" value="ECO:0007669"/>
    <property type="project" value="InterPro"/>
</dbReference>
<organism evidence="7 8">
    <name type="scientific">Chlorella sorokiniana</name>
    <name type="common">Freshwater green alga</name>
    <dbReference type="NCBI Taxonomy" id="3076"/>
    <lineage>
        <taxon>Eukaryota</taxon>
        <taxon>Viridiplantae</taxon>
        <taxon>Chlorophyta</taxon>
        <taxon>core chlorophytes</taxon>
        <taxon>Trebouxiophyceae</taxon>
        <taxon>Chlorellales</taxon>
        <taxon>Chlorellaceae</taxon>
        <taxon>Chlorella clade</taxon>
        <taxon>Chlorella</taxon>
    </lineage>
</organism>
<keyword evidence="2 5" id="KW-0812">Transmembrane</keyword>
<dbReference type="GO" id="GO:0005783">
    <property type="term" value="C:endoplasmic reticulum"/>
    <property type="evidence" value="ECO:0007669"/>
    <property type="project" value="TreeGrafter"/>
</dbReference>
<evidence type="ECO:0000313" key="8">
    <source>
        <dbReference type="Proteomes" id="UP000239899"/>
    </source>
</evidence>
<feature type="transmembrane region" description="Helical" evidence="5">
    <location>
        <begin position="273"/>
        <end position="295"/>
    </location>
</feature>
<feature type="transmembrane region" description="Helical" evidence="5">
    <location>
        <begin position="246"/>
        <end position="267"/>
    </location>
</feature>
<sequence length="314" mass="34073">MLQQVAALLGQHFEALLLLYWSLASFASTVALLPVPGAAGFRAAVRLSACRGKLLEETPPRALGLLSNWTVPQRWFGHFYALGSACNAAVAYLLLGSPFFASLAPHQQATAVLALALLQLHLGRRLAETQGLMRYPPTARMHGIAYLFGMSYYAIVSLSVLPPAAYLALFERAAQLPAVLAAPPPALPRLNWVLSNVSALQLAGAALFLAGNALQWHSHWLLARLGGKAKGRGPTYKIPRGGAFELVSCPHYLGEVAIYAGLVAALAGQRSTAWLMLLWVVSNLSLAAGMTHRWYRQHFKTYPARRRALFPLLF</sequence>
<proteinExistence type="predicted"/>
<feature type="transmembrane region" description="Helical" evidence="5">
    <location>
        <begin position="106"/>
        <end position="123"/>
    </location>
</feature>
<dbReference type="InterPro" id="IPR039698">
    <property type="entry name" value="Dfg10/SRD5A3"/>
</dbReference>
<gene>
    <name evidence="7" type="ORF">C2E21_1536</name>
</gene>
<feature type="transmembrane region" description="Helical" evidence="5">
    <location>
        <begin position="79"/>
        <end position="100"/>
    </location>
</feature>
<evidence type="ECO:0000256" key="5">
    <source>
        <dbReference type="SAM" id="Phobius"/>
    </source>
</evidence>
<evidence type="ECO:0000256" key="2">
    <source>
        <dbReference type="ARBA" id="ARBA00022692"/>
    </source>
</evidence>
<dbReference type="InterPro" id="IPR001104">
    <property type="entry name" value="3-oxo-5_a-steroid_4-DH_C"/>
</dbReference>
<reference evidence="7 8" key="1">
    <citation type="journal article" date="2018" name="Plant J.">
        <title>Genome sequences of Chlorella sorokiniana UTEX 1602 and Micractinium conductrix SAG 241.80: implications to maltose excretion by a green alga.</title>
        <authorList>
            <person name="Arriola M.B."/>
            <person name="Velmurugan N."/>
            <person name="Zhang Y."/>
            <person name="Plunkett M.H."/>
            <person name="Hondzo H."/>
            <person name="Barney B.M."/>
        </authorList>
    </citation>
    <scope>NUCLEOTIDE SEQUENCE [LARGE SCALE GENOMIC DNA]</scope>
    <source>
        <strain evidence="8">UTEX 1602</strain>
    </source>
</reference>
<dbReference type="PROSITE" id="PS50244">
    <property type="entry name" value="S5A_REDUCTASE"/>
    <property type="match status" value="1"/>
</dbReference>
<comment type="caution">
    <text evidence="7">The sequence shown here is derived from an EMBL/GenBank/DDBJ whole genome shotgun (WGS) entry which is preliminary data.</text>
</comment>
<keyword evidence="4 5" id="KW-0472">Membrane</keyword>
<dbReference type="AlphaFoldDB" id="A0A2P6U158"/>
<protein>
    <submittedName>
        <fullName evidence="7">Polyprenol reductase 2</fullName>
    </submittedName>
</protein>
<feature type="transmembrane region" description="Helical" evidence="5">
    <location>
        <begin position="190"/>
        <end position="214"/>
    </location>
</feature>
<accession>A0A2P6U158</accession>
<dbReference type="Gene3D" id="1.20.120.1630">
    <property type="match status" value="1"/>
</dbReference>
<dbReference type="STRING" id="3076.A0A2P6U158"/>
<dbReference type="Pfam" id="PF02544">
    <property type="entry name" value="Steroid_dh"/>
    <property type="match status" value="1"/>
</dbReference>
<keyword evidence="3 5" id="KW-1133">Transmembrane helix</keyword>
<evidence type="ECO:0000256" key="3">
    <source>
        <dbReference type="ARBA" id="ARBA00022989"/>
    </source>
</evidence>
<feature type="transmembrane region" description="Helical" evidence="5">
    <location>
        <begin position="144"/>
        <end position="170"/>
    </location>
</feature>
<dbReference type="OrthoDB" id="541710at2759"/>
<dbReference type="EMBL" id="LHPG02000003">
    <property type="protein sequence ID" value="PRW60047.1"/>
    <property type="molecule type" value="Genomic_DNA"/>
</dbReference>